<feature type="transmembrane region" description="Helical" evidence="1">
    <location>
        <begin position="37"/>
        <end position="58"/>
    </location>
</feature>
<dbReference type="Proteomes" id="UP001209803">
    <property type="component" value="Chromosome"/>
</dbReference>
<evidence type="ECO:0000256" key="1">
    <source>
        <dbReference type="SAM" id="Phobius"/>
    </source>
</evidence>
<gene>
    <name evidence="2" type="ORF">K1718_10395</name>
</gene>
<evidence type="ECO:0000313" key="2">
    <source>
        <dbReference type="EMBL" id="WFE91744.1"/>
    </source>
</evidence>
<dbReference type="EMBL" id="CP120863">
    <property type="protein sequence ID" value="WFE91744.1"/>
    <property type="molecule type" value="Genomic_DNA"/>
</dbReference>
<keyword evidence="1" id="KW-1133">Transmembrane helix</keyword>
<keyword evidence="1" id="KW-0472">Membrane</keyword>
<sequence length="101" mass="10974">MESLVYLLLFGPYLFFAIGFVNGIFARRQKSGSGSKVVAMFSVPISLLAILFLSFSLIPGKSGPNMLGLSYIFAAPVFLLLSPLIVHAGWFIGKSMRLNIS</sequence>
<feature type="transmembrane region" description="Helical" evidence="1">
    <location>
        <begin position="70"/>
        <end position="92"/>
    </location>
</feature>
<feature type="transmembrane region" description="Helical" evidence="1">
    <location>
        <begin position="6"/>
        <end position="25"/>
    </location>
</feature>
<name>A0ABY8FAH3_9HYPH</name>
<evidence type="ECO:0000313" key="3">
    <source>
        <dbReference type="Proteomes" id="UP001209803"/>
    </source>
</evidence>
<organism evidence="2 3">
    <name type="scientific">Roseibium porphyridii</name>
    <dbReference type="NCBI Taxonomy" id="2866279"/>
    <lineage>
        <taxon>Bacteria</taxon>
        <taxon>Pseudomonadati</taxon>
        <taxon>Pseudomonadota</taxon>
        <taxon>Alphaproteobacteria</taxon>
        <taxon>Hyphomicrobiales</taxon>
        <taxon>Stappiaceae</taxon>
        <taxon>Roseibium</taxon>
    </lineage>
</organism>
<dbReference type="RefSeq" id="WP_265684349.1">
    <property type="nucleotide sequence ID" value="NZ_CP120863.1"/>
</dbReference>
<keyword evidence="1" id="KW-0812">Transmembrane</keyword>
<proteinExistence type="predicted"/>
<protein>
    <recommendedName>
        <fullName evidence="4">Transmembrane protein</fullName>
    </recommendedName>
</protein>
<accession>A0ABY8FAH3</accession>
<reference evidence="2 3" key="1">
    <citation type="submission" date="2023-03" db="EMBL/GenBank/DDBJ databases">
        <title>Roseibium porphyridii sp. nov. and Roseibium rhodosorbium sp. nov. isolated from marine algae, Porphyridium cruentum and Rhodosorus marinus, respectively.</title>
        <authorList>
            <person name="Lee M.W."/>
            <person name="Choi B.J."/>
            <person name="Lee J.K."/>
            <person name="Choi D.G."/>
            <person name="Baek J.H."/>
            <person name="Bayburt H."/>
            <person name="Kim J.M."/>
            <person name="Han D.M."/>
            <person name="Kim K.H."/>
            <person name="Jeon C.O."/>
        </authorList>
    </citation>
    <scope>NUCLEOTIDE SEQUENCE [LARGE SCALE GENOMIC DNA]</scope>
    <source>
        <strain evidence="2 3">KMA01</strain>
    </source>
</reference>
<keyword evidence="3" id="KW-1185">Reference proteome</keyword>
<evidence type="ECO:0008006" key="4">
    <source>
        <dbReference type="Google" id="ProtNLM"/>
    </source>
</evidence>